<keyword evidence="6 13" id="KW-1133">Transmembrane helix</keyword>
<keyword evidence="7" id="KW-0443">Lipid metabolism</keyword>
<evidence type="ECO:0000256" key="6">
    <source>
        <dbReference type="ARBA" id="ARBA00022989"/>
    </source>
</evidence>
<dbReference type="PIRSF" id="PIRSF000847">
    <property type="entry name" value="Phos_ph_gly_syn"/>
    <property type="match status" value="1"/>
</dbReference>
<dbReference type="InterPro" id="IPR004570">
    <property type="entry name" value="Phosphatidylglycerol_P_synth"/>
</dbReference>
<evidence type="ECO:0000313" key="14">
    <source>
        <dbReference type="EMBL" id="GFP19720.1"/>
    </source>
</evidence>
<proteinExistence type="inferred from homology"/>
<feature type="transmembrane region" description="Helical" evidence="13">
    <location>
        <begin position="30"/>
        <end position="49"/>
    </location>
</feature>
<gene>
    <name evidence="14" type="ORF">HKBW3S03_01225</name>
</gene>
<dbReference type="EMBL" id="BLRU01000127">
    <property type="protein sequence ID" value="GFP19720.1"/>
    <property type="molecule type" value="Genomic_DNA"/>
</dbReference>
<evidence type="ECO:0000256" key="10">
    <source>
        <dbReference type="ARBA" id="ARBA00023264"/>
    </source>
</evidence>
<dbReference type="Proteomes" id="UP000574717">
    <property type="component" value="Unassembled WGS sequence"/>
</dbReference>
<evidence type="ECO:0000256" key="1">
    <source>
        <dbReference type="ARBA" id="ARBA00004141"/>
    </source>
</evidence>
<dbReference type="RefSeq" id="WP_258189001.1">
    <property type="nucleotide sequence ID" value="NZ_BLRU01000127.1"/>
</dbReference>
<evidence type="ECO:0000256" key="4">
    <source>
        <dbReference type="ARBA" id="ARBA00022679"/>
    </source>
</evidence>
<dbReference type="InterPro" id="IPR043130">
    <property type="entry name" value="CDP-OH_PTrfase_TM_dom"/>
</dbReference>
<evidence type="ECO:0000256" key="2">
    <source>
        <dbReference type="ARBA" id="ARBA00010441"/>
    </source>
</evidence>
<dbReference type="AlphaFoldDB" id="A0A6V8NKA8"/>
<reference evidence="14 15" key="1">
    <citation type="journal article" date="2020" name="Front. Microbiol.">
        <title>Single-cell genomics of novel Actinobacteria with the Wood-Ljungdahl pathway discovered in a serpentinizing system.</title>
        <authorList>
            <person name="Merino N."/>
            <person name="Kawai M."/>
            <person name="Boyd E.S."/>
            <person name="Colman D.R."/>
            <person name="McGlynn S.E."/>
            <person name="Nealson K.H."/>
            <person name="Kurokawa K."/>
            <person name="Hongoh Y."/>
        </authorList>
    </citation>
    <scope>NUCLEOTIDE SEQUENCE [LARGE SCALE GENOMIC DNA]</scope>
    <source>
        <strain evidence="14 15">S03</strain>
    </source>
</reference>
<name>A0A6V8NKA8_9ACTN</name>
<dbReference type="GO" id="GO:0016020">
    <property type="term" value="C:membrane"/>
    <property type="evidence" value="ECO:0007669"/>
    <property type="project" value="UniProtKB-SubCell"/>
</dbReference>
<dbReference type="GO" id="GO:0046474">
    <property type="term" value="P:glycerophospholipid biosynthetic process"/>
    <property type="evidence" value="ECO:0007669"/>
    <property type="project" value="TreeGrafter"/>
</dbReference>
<evidence type="ECO:0000256" key="5">
    <source>
        <dbReference type="ARBA" id="ARBA00022692"/>
    </source>
</evidence>
<dbReference type="NCBIfam" id="TIGR00560">
    <property type="entry name" value="pgsA"/>
    <property type="match status" value="1"/>
</dbReference>
<feature type="transmembrane region" description="Helical" evidence="13">
    <location>
        <begin position="7"/>
        <end position="24"/>
    </location>
</feature>
<protein>
    <recommendedName>
        <fullName evidence="11">CDP-diacylglycerol--glycerol-3-phosphate 3-phosphatidyltransferase</fullName>
        <ecNumber evidence="11">2.7.8.5</ecNumber>
    </recommendedName>
</protein>
<sequence>MANFLTILRLLLVPFFVFFMLSEGKNFSQIALSLFLVAALTDVIDGYIARSFNGITEFGKSADPFVDRILVASALITMAYRGMIPLWGLFLILFRDLYLTVGFLLLKEKNRKELSVTTAGKLTTFCIITSIVVLLAGIEPLGFYIFYAGCLMSIISGVHYTIKAYRVIFA</sequence>
<evidence type="ECO:0000256" key="13">
    <source>
        <dbReference type="SAM" id="Phobius"/>
    </source>
</evidence>
<keyword evidence="10" id="KW-1208">Phospholipid metabolism</keyword>
<evidence type="ECO:0000256" key="9">
    <source>
        <dbReference type="ARBA" id="ARBA00023209"/>
    </source>
</evidence>
<dbReference type="EC" id="2.7.8.5" evidence="11"/>
<dbReference type="GO" id="GO:0008444">
    <property type="term" value="F:CDP-diacylglycerol-glycerol-3-phosphate 3-phosphatidyltransferase activity"/>
    <property type="evidence" value="ECO:0007669"/>
    <property type="project" value="UniProtKB-UniRule"/>
</dbReference>
<dbReference type="InterPro" id="IPR048254">
    <property type="entry name" value="CDP_ALCOHOL_P_TRANSF_CS"/>
</dbReference>
<dbReference type="InterPro" id="IPR050324">
    <property type="entry name" value="CDP-alcohol_PTase-I"/>
</dbReference>
<evidence type="ECO:0000256" key="3">
    <source>
        <dbReference type="ARBA" id="ARBA00022516"/>
    </source>
</evidence>
<dbReference type="Pfam" id="PF01066">
    <property type="entry name" value="CDP-OH_P_transf"/>
    <property type="match status" value="1"/>
</dbReference>
<feature type="transmembrane region" description="Helical" evidence="13">
    <location>
        <begin position="118"/>
        <end position="138"/>
    </location>
</feature>
<evidence type="ECO:0000256" key="11">
    <source>
        <dbReference type="NCBIfam" id="TIGR00560"/>
    </source>
</evidence>
<feature type="transmembrane region" description="Helical" evidence="13">
    <location>
        <begin position="86"/>
        <end position="106"/>
    </location>
</feature>
<dbReference type="UniPathway" id="UPA00085"/>
<evidence type="ECO:0000256" key="8">
    <source>
        <dbReference type="ARBA" id="ARBA00023136"/>
    </source>
</evidence>
<organism evidence="14 15">
    <name type="scientific">Candidatus Hakubella thermalkaliphila</name>
    <dbReference type="NCBI Taxonomy" id="2754717"/>
    <lineage>
        <taxon>Bacteria</taxon>
        <taxon>Bacillati</taxon>
        <taxon>Actinomycetota</taxon>
        <taxon>Actinomycetota incertae sedis</taxon>
        <taxon>Candidatus Hakubellales</taxon>
        <taxon>Candidatus Hakubellaceae</taxon>
        <taxon>Candidatus Hakubella</taxon>
    </lineage>
</organism>
<evidence type="ECO:0000256" key="7">
    <source>
        <dbReference type="ARBA" id="ARBA00023098"/>
    </source>
</evidence>
<accession>A0A6V8NKA8</accession>
<evidence type="ECO:0000313" key="15">
    <source>
        <dbReference type="Proteomes" id="UP000574717"/>
    </source>
</evidence>
<evidence type="ECO:0000256" key="12">
    <source>
        <dbReference type="RuleBase" id="RU003750"/>
    </source>
</evidence>
<keyword evidence="9" id="KW-0594">Phospholipid biosynthesis</keyword>
<dbReference type="PANTHER" id="PTHR14269:SF62">
    <property type="entry name" value="CDP-DIACYLGLYCEROL--GLYCEROL-3-PHOSPHATE 3-PHOSPHATIDYLTRANSFERASE 1, CHLOROPLASTIC"/>
    <property type="match status" value="1"/>
</dbReference>
<feature type="transmembrane region" description="Helical" evidence="13">
    <location>
        <begin position="144"/>
        <end position="162"/>
    </location>
</feature>
<keyword evidence="3" id="KW-0444">Lipid biosynthesis</keyword>
<keyword evidence="8 13" id="KW-0472">Membrane</keyword>
<dbReference type="Gene3D" id="1.20.120.1760">
    <property type="match status" value="1"/>
</dbReference>
<keyword evidence="4 12" id="KW-0808">Transferase</keyword>
<dbReference type="PROSITE" id="PS00379">
    <property type="entry name" value="CDP_ALCOHOL_P_TRANSF"/>
    <property type="match status" value="1"/>
</dbReference>
<keyword evidence="5 13" id="KW-0812">Transmembrane</keyword>
<comment type="caution">
    <text evidence="14">The sequence shown here is derived from an EMBL/GenBank/DDBJ whole genome shotgun (WGS) entry which is preliminary data.</text>
</comment>
<comment type="similarity">
    <text evidence="2 12">Belongs to the CDP-alcohol phosphatidyltransferase class-I family.</text>
</comment>
<dbReference type="InterPro" id="IPR000462">
    <property type="entry name" value="CDP-OH_P_trans"/>
</dbReference>
<comment type="subcellular location">
    <subcellularLocation>
        <location evidence="1">Membrane</location>
        <topology evidence="1">Multi-pass membrane protein</topology>
    </subcellularLocation>
</comment>
<dbReference type="PANTHER" id="PTHR14269">
    <property type="entry name" value="CDP-DIACYLGLYCEROL--GLYCEROL-3-PHOSPHATE 3-PHOSPHATIDYLTRANSFERASE-RELATED"/>
    <property type="match status" value="1"/>
</dbReference>